<dbReference type="SMART" id="SM00338">
    <property type="entry name" value="BRLZ"/>
    <property type="match status" value="1"/>
</dbReference>
<keyword evidence="4" id="KW-0175">Coiled coil</keyword>
<dbReference type="Gene3D" id="1.20.5.170">
    <property type="match status" value="1"/>
</dbReference>
<dbReference type="Pfam" id="PF08601">
    <property type="entry name" value="PAP1"/>
    <property type="match status" value="1"/>
</dbReference>
<dbReference type="InterPro" id="IPR013910">
    <property type="entry name" value="TF_PAP1"/>
</dbReference>
<organism evidence="7">
    <name type="scientific">Rhizopus microsporus var. microsporus</name>
    <dbReference type="NCBI Taxonomy" id="86635"/>
    <lineage>
        <taxon>Eukaryota</taxon>
        <taxon>Fungi</taxon>
        <taxon>Fungi incertae sedis</taxon>
        <taxon>Mucoromycota</taxon>
        <taxon>Mucoromycotina</taxon>
        <taxon>Mucoromycetes</taxon>
        <taxon>Mucorales</taxon>
        <taxon>Mucorineae</taxon>
        <taxon>Rhizopodaceae</taxon>
        <taxon>Rhizopus</taxon>
    </lineage>
</organism>
<dbReference type="OrthoDB" id="2593073at2759"/>
<feature type="region of interest" description="Disordered" evidence="5">
    <location>
        <begin position="1"/>
        <end position="71"/>
    </location>
</feature>
<dbReference type="PANTHER" id="PTHR40621">
    <property type="entry name" value="TRANSCRIPTION FACTOR KAPC-RELATED"/>
    <property type="match status" value="1"/>
</dbReference>
<name>A0A1X0R7G8_RHIZD</name>
<feature type="region of interest" description="Disordered" evidence="5">
    <location>
        <begin position="375"/>
        <end position="400"/>
    </location>
</feature>
<feature type="coiled-coil region" evidence="4">
    <location>
        <begin position="156"/>
        <end position="183"/>
    </location>
</feature>
<protein>
    <recommendedName>
        <fullName evidence="6">BZIP domain-containing protein</fullName>
    </recommendedName>
</protein>
<dbReference type="GO" id="GO:0033554">
    <property type="term" value="P:cellular response to stress"/>
    <property type="evidence" value="ECO:0007669"/>
    <property type="project" value="UniProtKB-ARBA"/>
</dbReference>
<reference evidence="7" key="1">
    <citation type="journal article" date="2016" name="Proc. Natl. Acad. Sci. U.S.A.">
        <title>Lipid metabolic changes in an early divergent fungus govern the establishment of a mutualistic symbiosis with endobacteria.</title>
        <authorList>
            <person name="Lastovetsky O.A."/>
            <person name="Gaspar M.L."/>
            <person name="Mondo S.J."/>
            <person name="LaButti K.M."/>
            <person name="Sandor L."/>
            <person name="Grigoriev I.V."/>
            <person name="Henry S.A."/>
            <person name="Pawlowska T.E."/>
        </authorList>
    </citation>
    <scope>NUCLEOTIDE SEQUENCE [LARGE SCALE GENOMIC DNA]</scope>
    <source>
        <strain evidence="7">ATCC 52814</strain>
    </source>
</reference>
<feature type="domain" description="BZIP" evidence="6">
    <location>
        <begin position="143"/>
        <end position="158"/>
    </location>
</feature>
<feature type="region of interest" description="Disordered" evidence="5">
    <location>
        <begin position="219"/>
        <end position="252"/>
    </location>
</feature>
<feature type="compositionally biased region" description="Polar residues" evidence="5">
    <location>
        <begin position="225"/>
        <end position="235"/>
    </location>
</feature>
<feature type="region of interest" description="Disordered" evidence="5">
    <location>
        <begin position="312"/>
        <end position="349"/>
    </location>
</feature>
<dbReference type="VEuPathDB" id="FungiDB:BCV72DRAFT_325262"/>
<feature type="compositionally biased region" description="Polar residues" evidence="5">
    <location>
        <begin position="15"/>
        <end position="25"/>
    </location>
</feature>
<feature type="compositionally biased region" description="Basic and acidic residues" evidence="5">
    <location>
        <begin position="389"/>
        <end position="398"/>
    </location>
</feature>
<dbReference type="SUPFAM" id="SSF57959">
    <property type="entry name" value="Leucine zipper domain"/>
    <property type="match status" value="1"/>
</dbReference>
<feature type="compositionally biased region" description="Basic and acidic residues" evidence="5">
    <location>
        <begin position="1"/>
        <end position="11"/>
    </location>
</feature>
<evidence type="ECO:0000256" key="5">
    <source>
        <dbReference type="SAM" id="MobiDB-lite"/>
    </source>
</evidence>
<gene>
    <name evidence="7" type="ORF">BCV72DRAFT_325262</name>
</gene>
<keyword evidence="3" id="KW-0539">Nucleus</keyword>
<dbReference type="InterPro" id="IPR023167">
    <property type="entry name" value="Yap1_redox_dom_sf"/>
</dbReference>
<dbReference type="AlphaFoldDB" id="A0A1X0R7G8"/>
<dbReference type="SUPFAM" id="SSF111430">
    <property type="entry name" value="YAP1 redox domain"/>
    <property type="match status" value="1"/>
</dbReference>
<evidence type="ECO:0000256" key="1">
    <source>
        <dbReference type="ARBA" id="ARBA00004123"/>
    </source>
</evidence>
<dbReference type="GO" id="GO:0001228">
    <property type="term" value="F:DNA-binding transcription activator activity, RNA polymerase II-specific"/>
    <property type="evidence" value="ECO:0007669"/>
    <property type="project" value="TreeGrafter"/>
</dbReference>
<feature type="compositionally biased region" description="Polar residues" evidence="5">
    <location>
        <begin position="312"/>
        <end position="326"/>
    </location>
</feature>
<dbReference type="InterPro" id="IPR046347">
    <property type="entry name" value="bZIP_sf"/>
</dbReference>
<proteinExistence type="predicted"/>
<dbReference type="InterPro" id="IPR004827">
    <property type="entry name" value="bZIP"/>
</dbReference>
<sequence length="605" mass="67176">MKMDNNKHTIEVIESGTTHRASSPSKPADDPIEPLPSDSAQLTPSEKTRVSRKDSLSQEKRKWDESFTVAEKKELEGNIVKAAKDNDGETYVTLQKEEFTVSSLNDEEEDYSQESDSSVNKKPGRKPMPDEELSDSEQDPKIKRKAQNRAAQRAFRERKERYVKELEAKLKQVQDTHLVATAQLIRENHQLRSVIYRLEAENHALKGTQIPYPSPLSAIPHSIGLSPSSPASFQQHHQRHHSTGSSTQPYPSIAPLLPSSVVSAPHTPFLLPAYLSPDSPLASSPVVNNAMLLASAPLHQYPLSPVIANTGQNILPQPAPTSQTKSHSPKKSTRQKLSSPPPNNQPLEYTFSISTPASLRPSNGPKQVNKVEAIEPVQLYPPDNLPPSAKHETSRRTELSPSPIVKKANSVISVGSQSSSSTGIAFTPNYAGAADDDSIFSDDKSTSTSNTQRRNMRQLELDMLGCHIDVEGQAFCKRLCDEVCNDAFDRLLSEPLFDQMGKLNLSISNYPVPFVTDPIPNDEEGKEPAQRSRDKEIIERIKDNTRLYTAPEIWSKLTQHARFQEFTTDQLYQAVKDVAKCSEIGPVLKENDIQQVMSKMDQGNL</sequence>
<evidence type="ECO:0000313" key="7">
    <source>
        <dbReference type="EMBL" id="ORE07952.1"/>
    </source>
</evidence>
<evidence type="ECO:0000259" key="6">
    <source>
        <dbReference type="PROSITE" id="PS00036"/>
    </source>
</evidence>
<dbReference type="InterPro" id="IPR050936">
    <property type="entry name" value="AP-1-like"/>
</dbReference>
<dbReference type="EMBL" id="KV921896">
    <property type="protein sequence ID" value="ORE07952.1"/>
    <property type="molecule type" value="Genomic_DNA"/>
</dbReference>
<feature type="region of interest" description="Disordered" evidence="5">
    <location>
        <begin position="98"/>
        <end position="156"/>
    </location>
</feature>
<evidence type="ECO:0000256" key="4">
    <source>
        <dbReference type="SAM" id="Coils"/>
    </source>
</evidence>
<dbReference type="Proteomes" id="UP000242414">
    <property type="component" value="Unassembled WGS sequence"/>
</dbReference>
<dbReference type="Gene3D" id="1.10.238.100">
    <property type="entry name" value="YAP1 redox domain. Chain B"/>
    <property type="match status" value="1"/>
</dbReference>
<dbReference type="PROSITE" id="PS00036">
    <property type="entry name" value="BZIP_BASIC"/>
    <property type="match status" value="1"/>
</dbReference>
<comment type="subcellular location">
    <subcellularLocation>
        <location evidence="2">Cytoplasm</location>
    </subcellularLocation>
    <subcellularLocation>
        <location evidence="1">Nucleus</location>
    </subcellularLocation>
</comment>
<dbReference type="CDD" id="cd14688">
    <property type="entry name" value="bZIP_YAP"/>
    <property type="match status" value="1"/>
</dbReference>
<feature type="region of interest" description="Disordered" evidence="5">
    <location>
        <begin position="435"/>
        <end position="454"/>
    </location>
</feature>
<evidence type="ECO:0000256" key="2">
    <source>
        <dbReference type="ARBA" id="ARBA00004496"/>
    </source>
</evidence>
<evidence type="ECO:0000256" key="3">
    <source>
        <dbReference type="ARBA" id="ARBA00023242"/>
    </source>
</evidence>
<dbReference type="GO" id="GO:0000976">
    <property type="term" value="F:transcription cis-regulatory region binding"/>
    <property type="evidence" value="ECO:0007669"/>
    <property type="project" value="InterPro"/>
</dbReference>
<dbReference type="GO" id="GO:0090575">
    <property type="term" value="C:RNA polymerase II transcription regulator complex"/>
    <property type="evidence" value="ECO:0007669"/>
    <property type="project" value="TreeGrafter"/>
</dbReference>
<feature type="compositionally biased region" description="Basic and acidic residues" evidence="5">
    <location>
        <begin position="46"/>
        <end position="71"/>
    </location>
</feature>
<dbReference type="PANTHER" id="PTHR40621:SF6">
    <property type="entry name" value="AP-1-LIKE TRANSCRIPTION FACTOR YAP1-RELATED"/>
    <property type="match status" value="1"/>
</dbReference>
<accession>A0A1X0R7G8</accession>
<dbReference type="GO" id="GO:0005737">
    <property type="term" value="C:cytoplasm"/>
    <property type="evidence" value="ECO:0007669"/>
    <property type="project" value="UniProtKB-SubCell"/>
</dbReference>